<feature type="chain" id="PRO_5043540709" evidence="2">
    <location>
        <begin position="24"/>
        <end position="189"/>
    </location>
</feature>
<proteinExistence type="predicted"/>
<organism evidence="3 4">
    <name type="scientific">Oedothorax gibbosus</name>
    <dbReference type="NCBI Taxonomy" id="931172"/>
    <lineage>
        <taxon>Eukaryota</taxon>
        <taxon>Metazoa</taxon>
        <taxon>Ecdysozoa</taxon>
        <taxon>Arthropoda</taxon>
        <taxon>Chelicerata</taxon>
        <taxon>Arachnida</taxon>
        <taxon>Araneae</taxon>
        <taxon>Araneomorphae</taxon>
        <taxon>Entelegynae</taxon>
        <taxon>Araneoidea</taxon>
        <taxon>Linyphiidae</taxon>
        <taxon>Erigoninae</taxon>
        <taxon>Oedothorax</taxon>
    </lineage>
</organism>
<protein>
    <submittedName>
        <fullName evidence="3">Uncharacterized protein</fullName>
    </submittedName>
</protein>
<dbReference type="Proteomes" id="UP000827092">
    <property type="component" value="Unassembled WGS sequence"/>
</dbReference>
<keyword evidence="2" id="KW-0732">Signal</keyword>
<reference evidence="3 4" key="1">
    <citation type="journal article" date="2022" name="Nat. Ecol. Evol.">
        <title>A masculinizing supergene underlies an exaggerated male reproductive morph in a spider.</title>
        <authorList>
            <person name="Hendrickx F."/>
            <person name="De Corte Z."/>
            <person name="Sonet G."/>
            <person name="Van Belleghem S.M."/>
            <person name="Kostlbacher S."/>
            <person name="Vangestel C."/>
        </authorList>
    </citation>
    <scope>NUCLEOTIDE SEQUENCE [LARGE SCALE GENOMIC DNA]</scope>
    <source>
        <strain evidence="3">W744_W776</strain>
    </source>
</reference>
<keyword evidence="4" id="KW-1185">Reference proteome</keyword>
<feature type="compositionally biased region" description="Low complexity" evidence="1">
    <location>
        <begin position="96"/>
        <end position="109"/>
    </location>
</feature>
<evidence type="ECO:0000313" key="3">
    <source>
        <dbReference type="EMBL" id="KAG8182380.1"/>
    </source>
</evidence>
<evidence type="ECO:0000256" key="2">
    <source>
        <dbReference type="SAM" id="SignalP"/>
    </source>
</evidence>
<dbReference type="EMBL" id="JAFNEN010000464">
    <property type="protein sequence ID" value="KAG8182380.1"/>
    <property type="molecule type" value="Genomic_DNA"/>
</dbReference>
<feature type="region of interest" description="Disordered" evidence="1">
    <location>
        <begin position="148"/>
        <end position="174"/>
    </location>
</feature>
<feature type="compositionally biased region" description="Polar residues" evidence="1">
    <location>
        <begin position="75"/>
        <end position="95"/>
    </location>
</feature>
<evidence type="ECO:0000313" key="4">
    <source>
        <dbReference type="Proteomes" id="UP000827092"/>
    </source>
</evidence>
<dbReference type="AlphaFoldDB" id="A0AAV6UE70"/>
<gene>
    <name evidence="3" type="ORF">JTE90_010743</name>
</gene>
<feature type="compositionally biased region" description="Polar residues" evidence="1">
    <location>
        <begin position="110"/>
        <end position="133"/>
    </location>
</feature>
<accession>A0AAV6UE70</accession>
<feature type="signal peptide" evidence="2">
    <location>
        <begin position="1"/>
        <end position="23"/>
    </location>
</feature>
<feature type="compositionally biased region" description="Polar residues" evidence="1">
    <location>
        <begin position="148"/>
        <end position="165"/>
    </location>
</feature>
<feature type="region of interest" description="Disordered" evidence="1">
    <location>
        <begin position="75"/>
        <end position="133"/>
    </location>
</feature>
<comment type="caution">
    <text evidence="3">The sequence shown here is derived from an EMBL/GenBank/DDBJ whole genome shotgun (WGS) entry which is preliminary data.</text>
</comment>
<evidence type="ECO:0000256" key="1">
    <source>
        <dbReference type="SAM" id="MobiDB-lite"/>
    </source>
</evidence>
<sequence length="189" mass="21075">MNVIVSIFFVAVLVFSFTVNVNGHCADCTPEEFCYQIFWFVARCVRYRVQDDVCDFKRRVCDPDLICRMGTCQSPLSRTKHLSPSTSSTQEMGQSTTTKNIATTTTNQNLENNDSPSKSTITDSMPKVETTQSAKKVIETETTIATSLQNETIASSRETSPTMNLPTELPKKSSTKVVDIAEENKLDNH</sequence>
<name>A0AAV6UE70_9ARAC</name>